<accession>A0A540M987</accession>
<evidence type="ECO:0000313" key="1">
    <source>
        <dbReference type="EMBL" id="TQD95317.1"/>
    </source>
</evidence>
<dbReference type="GO" id="GO:0009451">
    <property type="term" value="P:RNA modification"/>
    <property type="evidence" value="ECO:0007669"/>
    <property type="project" value="InterPro"/>
</dbReference>
<dbReference type="Proteomes" id="UP000315295">
    <property type="component" value="Unassembled WGS sequence"/>
</dbReference>
<protein>
    <recommendedName>
        <fullName evidence="3">Pentatricopeptide repeat-containing protein</fullName>
    </recommendedName>
</protein>
<dbReference type="EMBL" id="VIEB01000319">
    <property type="protein sequence ID" value="TQD95317.1"/>
    <property type="molecule type" value="Genomic_DNA"/>
</dbReference>
<gene>
    <name evidence="1" type="ORF">C1H46_019109</name>
</gene>
<comment type="caution">
    <text evidence="1">The sequence shown here is derived from an EMBL/GenBank/DDBJ whole genome shotgun (WGS) entry which is preliminary data.</text>
</comment>
<dbReference type="Gene3D" id="1.25.40.10">
    <property type="entry name" value="Tetratricopeptide repeat domain"/>
    <property type="match status" value="1"/>
</dbReference>
<sequence>MQRQGLHPNRVTLLSLLEAASQLETLKEGRSVHGYAIRRGIGGSDEVFETSVVDINPWRLSAFCQVIEENFVQWDSVCACLNYMRPGKSIHGYIIRAGMRLDLLAATTLVDLYSKSNKLIQSRELFDRMEKRMLYLMM</sequence>
<reference evidence="1 2" key="1">
    <citation type="journal article" date="2019" name="G3 (Bethesda)">
        <title>Sequencing of a Wild Apple (Malus baccata) Genome Unravels the Differences Between Cultivated and Wild Apple Species Regarding Disease Resistance and Cold Tolerance.</title>
        <authorList>
            <person name="Chen X."/>
        </authorList>
    </citation>
    <scope>NUCLEOTIDE SEQUENCE [LARGE SCALE GENOMIC DNA]</scope>
    <source>
        <strain evidence="2">cv. Shandingzi</strain>
        <tissue evidence="1">Leaves</tissue>
    </source>
</reference>
<evidence type="ECO:0000313" key="2">
    <source>
        <dbReference type="Proteomes" id="UP000315295"/>
    </source>
</evidence>
<dbReference type="AlphaFoldDB" id="A0A540M987"/>
<dbReference type="PANTHER" id="PTHR47926:SF347">
    <property type="entry name" value="PENTATRICOPEPTIDE REPEAT-CONTAINING PROTEIN"/>
    <property type="match status" value="1"/>
</dbReference>
<proteinExistence type="predicted"/>
<dbReference type="InterPro" id="IPR011990">
    <property type="entry name" value="TPR-like_helical_dom_sf"/>
</dbReference>
<evidence type="ECO:0008006" key="3">
    <source>
        <dbReference type="Google" id="ProtNLM"/>
    </source>
</evidence>
<dbReference type="PANTHER" id="PTHR47926">
    <property type="entry name" value="PENTATRICOPEPTIDE REPEAT-CONTAINING PROTEIN"/>
    <property type="match status" value="1"/>
</dbReference>
<dbReference type="STRING" id="106549.A0A540M987"/>
<dbReference type="GO" id="GO:0003723">
    <property type="term" value="F:RNA binding"/>
    <property type="evidence" value="ECO:0007669"/>
    <property type="project" value="InterPro"/>
</dbReference>
<keyword evidence="2" id="KW-1185">Reference proteome</keyword>
<dbReference type="InterPro" id="IPR046960">
    <property type="entry name" value="PPR_At4g14850-like_plant"/>
</dbReference>
<name>A0A540M987_MALBA</name>
<organism evidence="1 2">
    <name type="scientific">Malus baccata</name>
    <name type="common">Siberian crab apple</name>
    <name type="synonym">Pyrus baccata</name>
    <dbReference type="NCBI Taxonomy" id="106549"/>
    <lineage>
        <taxon>Eukaryota</taxon>
        <taxon>Viridiplantae</taxon>
        <taxon>Streptophyta</taxon>
        <taxon>Embryophyta</taxon>
        <taxon>Tracheophyta</taxon>
        <taxon>Spermatophyta</taxon>
        <taxon>Magnoliopsida</taxon>
        <taxon>eudicotyledons</taxon>
        <taxon>Gunneridae</taxon>
        <taxon>Pentapetalae</taxon>
        <taxon>rosids</taxon>
        <taxon>fabids</taxon>
        <taxon>Rosales</taxon>
        <taxon>Rosaceae</taxon>
        <taxon>Amygdaloideae</taxon>
        <taxon>Maleae</taxon>
        <taxon>Malus</taxon>
    </lineage>
</organism>